<evidence type="ECO:0000313" key="3">
    <source>
        <dbReference type="EMBL" id="ORX41763.1"/>
    </source>
</evidence>
<feature type="region of interest" description="Disordered" evidence="2">
    <location>
        <begin position="75"/>
        <end position="107"/>
    </location>
</feature>
<reference evidence="3 4" key="1">
    <citation type="submission" date="2016-08" db="EMBL/GenBank/DDBJ databases">
        <title>Genomes of anaerobic fungi encode conserved fungal cellulosomes for biomass hydrolysis.</title>
        <authorList>
            <consortium name="DOE Joint Genome Institute"/>
            <person name="Haitjema C.H."/>
            <person name="Gilmore S.P."/>
            <person name="Henske J.K."/>
            <person name="Solomon K.V."/>
            <person name="De Groot R."/>
            <person name="Kuo A."/>
            <person name="Mondo S.J."/>
            <person name="Salamov A.A."/>
            <person name="Labutti K."/>
            <person name="Zhao Z."/>
            <person name="Chiniquy J."/>
            <person name="Barry K."/>
            <person name="Brewer H.M."/>
            <person name="Purvine S.O."/>
            <person name="Wright A.T."/>
            <person name="Boxma B."/>
            <person name="Van Alen T."/>
            <person name="Hackstein J.H."/>
            <person name="Baker S.E."/>
            <person name="Grigoriev I.V."/>
            <person name="O'Malley M.A."/>
        </authorList>
    </citation>
    <scope>NUCLEOTIDE SEQUENCE [LARGE SCALE GENOMIC DNA]</scope>
    <source>
        <strain evidence="4">finn</strain>
    </source>
</reference>
<accession>A0A1Y1UUW4</accession>
<feature type="compositionally biased region" description="Polar residues" evidence="2">
    <location>
        <begin position="860"/>
        <end position="873"/>
    </location>
</feature>
<feature type="compositionally biased region" description="Polar residues" evidence="2">
    <location>
        <begin position="1014"/>
        <end position="1029"/>
    </location>
</feature>
<dbReference type="Proteomes" id="UP000193719">
    <property type="component" value="Unassembled WGS sequence"/>
</dbReference>
<feature type="region of interest" description="Disordered" evidence="2">
    <location>
        <begin position="752"/>
        <end position="1114"/>
    </location>
</feature>
<keyword evidence="4" id="KW-1185">Reference proteome</keyword>
<feature type="compositionally biased region" description="Basic residues" evidence="2">
    <location>
        <begin position="890"/>
        <end position="904"/>
    </location>
</feature>
<dbReference type="EMBL" id="MCFH01000079">
    <property type="protein sequence ID" value="ORX41763.1"/>
    <property type="molecule type" value="Genomic_DNA"/>
</dbReference>
<proteinExistence type="predicted"/>
<dbReference type="OrthoDB" id="2158495at2759"/>
<comment type="caution">
    <text evidence="3">The sequence shown here is derived from an EMBL/GenBank/DDBJ whole genome shotgun (WGS) entry which is preliminary data.</text>
</comment>
<organism evidence="3 4">
    <name type="scientific">Piromyces finnis</name>
    <dbReference type="NCBI Taxonomy" id="1754191"/>
    <lineage>
        <taxon>Eukaryota</taxon>
        <taxon>Fungi</taxon>
        <taxon>Fungi incertae sedis</taxon>
        <taxon>Chytridiomycota</taxon>
        <taxon>Chytridiomycota incertae sedis</taxon>
        <taxon>Neocallimastigomycetes</taxon>
        <taxon>Neocallimastigales</taxon>
        <taxon>Neocallimastigaceae</taxon>
        <taxon>Piromyces</taxon>
    </lineage>
</organism>
<feature type="compositionally biased region" description="Basic and acidic residues" evidence="2">
    <location>
        <begin position="970"/>
        <end position="979"/>
    </location>
</feature>
<protein>
    <submittedName>
        <fullName evidence="3">Uncharacterized protein</fullName>
    </submittedName>
</protein>
<reference evidence="3 4" key="2">
    <citation type="submission" date="2016-08" db="EMBL/GenBank/DDBJ databases">
        <title>Pervasive Adenine N6-methylation of Active Genes in Fungi.</title>
        <authorList>
            <consortium name="DOE Joint Genome Institute"/>
            <person name="Mondo S.J."/>
            <person name="Dannebaum R.O."/>
            <person name="Kuo R.C."/>
            <person name="Labutti K."/>
            <person name="Haridas S."/>
            <person name="Kuo A."/>
            <person name="Salamov A."/>
            <person name="Ahrendt S.R."/>
            <person name="Lipzen A."/>
            <person name="Sullivan W."/>
            <person name="Andreopoulos W.B."/>
            <person name="Clum A."/>
            <person name="Lindquist E."/>
            <person name="Daum C."/>
            <person name="Ramamoorthy G.K."/>
            <person name="Gryganskyi A."/>
            <person name="Culley D."/>
            <person name="Magnuson J.K."/>
            <person name="James T.Y."/>
            <person name="O'Malley M.A."/>
            <person name="Stajich J.E."/>
            <person name="Spatafora J.W."/>
            <person name="Visel A."/>
            <person name="Grigoriev I.V."/>
        </authorList>
    </citation>
    <scope>NUCLEOTIDE SEQUENCE [LARGE SCALE GENOMIC DNA]</scope>
    <source>
        <strain evidence="4">finn</strain>
    </source>
</reference>
<keyword evidence="1" id="KW-0175">Coiled coil</keyword>
<name>A0A1Y1UUW4_9FUNG</name>
<feature type="compositionally biased region" description="Low complexity" evidence="2">
    <location>
        <begin position="1084"/>
        <end position="1112"/>
    </location>
</feature>
<feature type="compositionally biased region" description="Basic and acidic residues" evidence="2">
    <location>
        <begin position="1061"/>
        <end position="1077"/>
    </location>
</feature>
<sequence length="1370" mass="151977">MSELKGKKSGIAKKLRKGILSPCYKSTKTKHTVSDKHDLDNIDNGTLSFDSRKYLKKKHSDVDTINTNVSRFTNTKTESPLSSEITETDSYLKKRPQNKGKEKAEEVTEIIDVESSDSDDDVPLSQISKIKTAAVLKAPNLKANRQESVESKVSYYTANNGVVNSNKKDDVINSIKEENIKMPLPNESKDNDATGSVSIPVQTEVSDNKANYIVEEIVTEEIINGKKRITTQTITRRAKPQDSSIGITQQPSFKMPVAVGSKMEPINIPEKMTSTTTEIPSNADGIVEMPMNLPKPSDNVPNIVDSELNNIPKPEIVEDQPSSIPMPSIPVVVGIEAEPPKGEITEHIVSSPKLMAEENVPKFEHPLPIIPSVEPGFNINVSTQPKPVEAGFNFNNTDSGNINIQSEAIKTSEQDEAGFNFKITDETNMPIAMPVPVNNGFENMPLDNSPPVPNLLALSSANKKQESQQGYLEIPLPLPPSAIEDNKVMDDSRSDISHDSKKGMVSSPKIFTADEEIQFKQQLDDKERLEHEEALKNEVPLGNIPMPKTPSTYFKNNNLSDNENSLNENDVQPEIQKMTLTVVNQDEPVSDSDSDDDEKLINIKKQYEQKKRELEATIGNLQETINETNEEIKNEIVKEEIPEVPAVPVEVKEEIPEVPVAPVKEKEEKPEVPVAPVEEKEEKPEVPVAPVEEKEEKPEVSVAPVEEKEEKPEVPVAPVEVKEEKLEVSVAPVEVKEEKPEVSVVPVEVKEEKPASIISTSTEEIEEEDIKSDNGKGKMEELKNQISSSIKKHQRTMSNSMQNLKDHLKGNKDHKKENKQKSEKKKEEIVTESNISSKENDTETEIIGNETPSVVPGYASSDTSIDTFISNSKKSNRPKSIKSFFGFNKKDKKDKKEKKEKKTIKKIEEETIPEFPINNLSVNTGLKEKRGSIKSNDSNSPFSFKRLVSPFSATKRRASSASLSSKINNKKNEKSEHSDSTPNTTVSDVPIKNEVKNTDVPTNDTTKTGTTKTEIVQESSKDGNSQQKVLTIVKPSTGDNMNKVIADVQTQQPKFVIPEEALERVESDKQKDTKKESEDDDKSSIYSVSSQSSVSSSSSSLSSSASSASSSSSDEEVLGNLINKKQNASTIEASSVSHTAPITINNQKQSQNYESNLNKNYANIENDDFVSLMMVQRMLSSSVDRTSLNTNTLPSSYSEIPSNMISPYSFVDVEAEKKKSYSKPKAVITTVNPYGSDNTVGTPRSTILYKFDEKPTLEAKNNLYKNDFASRSVGSLPIDVAKEEVKSSPKQRMIELNLDNSFLIDDKEMTEADKRKSTLLDSNLMQMFDDIHNLSLDDITSRYTKPSMIQCDIGPSFLDEVMGSLSMDKR</sequence>
<feature type="compositionally biased region" description="Polar residues" evidence="2">
    <location>
        <begin position="933"/>
        <end position="942"/>
    </location>
</feature>
<feature type="compositionally biased region" description="Polar residues" evidence="2">
    <location>
        <begin position="75"/>
        <end position="89"/>
    </location>
</feature>
<dbReference type="STRING" id="1754191.A0A1Y1UUW4"/>
<feature type="compositionally biased region" description="Basic and acidic residues" evidence="2">
    <location>
        <begin position="771"/>
        <end position="783"/>
    </location>
</feature>
<feature type="region of interest" description="Disordered" evidence="2">
    <location>
        <begin position="662"/>
        <end position="716"/>
    </location>
</feature>
<feature type="compositionally biased region" description="Basic and acidic residues" evidence="2">
    <location>
        <begin position="804"/>
        <end position="829"/>
    </location>
</feature>
<evidence type="ECO:0000313" key="4">
    <source>
        <dbReference type="Proteomes" id="UP000193719"/>
    </source>
</evidence>
<gene>
    <name evidence="3" type="ORF">BCR36DRAFT_587788</name>
</gene>
<evidence type="ECO:0000256" key="1">
    <source>
        <dbReference type="SAM" id="Coils"/>
    </source>
</evidence>
<feature type="compositionally biased region" description="Low complexity" evidence="2">
    <location>
        <begin position="998"/>
        <end position="1013"/>
    </location>
</feature>
<evidence type="ECO:0000256" key="2">
    <source>
        <dbReference type="SAM" id="MobiDB-lite"/>
    </source>
</evidence>
<feature type="coiled-coil region" evidence="1">
    <location>
        <begin position="597"/>
        <end position="638"/>
    </location>
</feature>
<feature type="compositionally biased region" description="Basic and acidic residues" evidence="2">
    <location>
        <begin position="663"/>
        <end position="713"/>
    </location>
</feature>